<name>A0AAD6UQ76_9AGAR</name>
<keyword evidence="2" id="KW-1185">Reference proteome</keyword>
<evidence type="ECO:0008006" key="3">
    <source>
        <dbReference type="Google" id="ProtNLM"/>
    </source>
</evidence>
<feature type="non-terminal residue" evidence="1">
    <location>
        <position position="82"/>
    </location>
</feature>
<comment type="caution">
    <text evidence="1">The sequence shown here is derived from an EMBL/GenBank/DDBJ whole genome shotgun (WGS) entry which is preliminary data.</text>
</comment>
<reference evidence="1" key="1">
    <citation type="submission" date="2023-03" db="EMBL/GenBank/DDBJ databases">
        <title>Massive genome expansion in bonnet fungi (Mycena s.s.) driven by repeated elements and novel gene families across ecological guilds.</title>
        <authorList>
            <consortium name="Lawrence Berkeley National Laboratory"/>
            <person name="Harder C.B."/>
            <person name="Miyauchi S."/>
            <person name="Viragh M."/>
            <person name="Kuo A."/>
            <person name="Thoen E."/>
            <person name="Andreopoulos B."/>
            <person name="Lu D."/>
            <person name="Skrede I."/>
            <person name="Drula E."/>
            <person name="Henrissat B."/>
            <person name="Morin E."/>
            <person name="Kohler A."/>
            <person name="Barry K."/>
            <person name="LaButti K."/>
            <person name="Morin E."/>
            <person name="Salamov A."/>
            <person name="Lipzen A."/>
            <person name="Mereny Z."/>
            <person name="Hegedus B."/>
            <person name="Baldrian P."/>
            <person name="Stursova M."/>
            <person name="Weitz H."/>
            <person name="Taylor A."/>
            <person name="Grigoriev I.V."/>
            <person name="Nagy L.G."/>
            <person name="Martin F."/>
            <person name="Kauserud H."/>
        </authorList>
    </citation>
    <scope>NUCLEOTIDE SEQUENCE</scope>
    <source>
        <strain evidence="1">9144</strain>
    </source>
</reference>
<protein>
    <recommendedName>
        <fullName evidence="3">F-box domain-containing protein</fullName>
    </recommendedName>
</protein>
<proteinExistence type="predicted"/>
<sequence length="82" mass="9177">MSLPAELVDSVVDLLGSDRPTLKVTSLLSRQWLPRSRHHLFSSIRLSSGWNEYDHTELERVQAFLALVSSPMATFIPAVAEV</sequence>
<evidence type="ECO:0000313" key="1">
    <source>
        <dbReference type="EMBL" id="KAJ7189678.1"/>
    </source>
</evidence>
<dbReference type="EMBL" id="JARJCW010000169">
    <property type="protein sequence ID" value="KAJ7189678.1"/>
    <property type="molecule type" value="Genomic_DNA"/>
</dbReference>
<dbReference type="AlphaFoldDB" id="A0AAD6UQ76"/>
<dbReference type="Proteomes" id="UP001219525">
    <property type="component" value="Unassembled WGS sequence"/>
</dbReference>
<organism evidence="1 2">
    <name type="scientific">Mycena pura</name>
    <dbReference type="NCBI Taxonomy" id="153505"/>
    <lineage>
        <taxon>Eukaryota</taxon>
        <taxon>Fungi</taxon>
        <taxon>Dikarya</taxon>
        <taxon>Basidiomycota</taxon>
        <taxon>Agaricomycotina</taxon>
        <taxon>Agaricomycetes</taxon>
        <taxon>Agaricomycetidae</taxon>
        <taxon>Agaricales</taxon>
        <taxon>Marasmiineae</taxon>
        <taxon>Mycenaceae</taxon>
        <taxon>Mycena</taxon>
    </lineage>
</organism>
<evidence type="ECO:0000313" key="2">
    <source>
        <dbReference type="Proteomes" id="UP001219525"/>
    </source>
</evidence>
<gene>
    <name evidence="1" type="ORF">GGX14DRAFT_382969</name>
</gene>
<accession>A0AAD6UQ76</accession>